<dbReference type="PANTHER" id="PTHR24148:SF64">
    <property type="entry name" value="HETEROKARYON INCOMPATIBILITY DOMAIN-CONTAINING PROTEIN"/>
    <property type="match status" value="1"/>
</dbReference>
<protein>
    <recommendedName>
        <fullName evidence="2">Heterokaryon incompatibility domain-containing protein</fullName>
    </recommendedName>
</protein>
<proteinExistence type="predicted"/>
<dbReference type="InterPro" id="IPR052895">
    <property type="entry name" value="HetReg/Transcr_Mod"/>
</dbReference>
<evidence type="ECO:0000313" key="4">
    <source>
        <dbReference type="Proteomes" id="UP000663843"/>
    </source>
</evidence>
<accession>A0A8H3DSA1</accession>
<evidence type="ECO:0000313" key="3">
    <source>
        <dbReference type="EMBL" id="CAE6535282.1"/>
    </source>
</evidence>
<dbReference type="InterPro" id="IPR010730">
    <property type="entry name" value="HET"/>
</dbReference>
<evidence type="ECO:0000259" key="2">
    <source>
        <dbReference type="Pfam" id="PF06985"/>
    </source>
</evidence>
<gene>
    <name evidence="3" type="ORF">RDB_LOCUS185207</name>
</gene>
<dbReference type="OrthoDB" id="8775810at2759"/>
<dbReference type="EMBL" id="CAJMWT010008782">
    <property type="protein sequence ID" value="CAE6535282.1"/>
    <property type="molecule type" value="Genomic_DNA"/>
</dbReference>
<dbReference type="PANTHER" id="PTHR24148">
    <property type="entry name" value="ANKYRIN REPEAT DOMAIN-CONTAINING PROTEIN 39 HOMOLOG-RELATED"/>
    <property type="match status" value="1"/>
</dbReference>
<feature type="region of interest" description="Disordered" evidence="1">
    <location>
        <begin position="648"/>
        <end position="671"/>
    </location>
</feature>
<sequence length="768" mass="85435">MQPEDHTGKQHANPKGKFIYKYEVYLDRELNNLPRFDMTSGEVEPTPKCYRFVKCAPLLGDKTIMIELYEYEKLPSSYTAISHIWYGNEGSKGGGTIGTFEVKDKSTNNASGPPISTQILRMACLAAQNVDTNLIWLDRLCINKSDKADSDWQITEMHKIYEHSKLCVVFPNGLGKLTSLSQETSWINRGWTLQEAVAPSNVQVMFKWDLGESMAQADLFDKAPSKITKITDDCAMAPLPLLLDCSISGVLKLVKDSEKNSYVVSMFGTSRKPEANPSIDYRYVLPNVSALAIVLKMRPGQPEQCKPVYHHCLWKSTMMRTTSVPADMIFSVMGLFGQVLDPKDYDPRDYIKPAIALARLISTGSGATWLGISPLSPPCPRLSTFPSFPQTVTINEKEFLGVEIPGKGYTPVSNMMLNEYPIIVGGSSIWLEVLKDEIDPDGYLHFKGTAIPVSRSTDLDQAGSSNNDTEPIKRLSVIDYAKPSEVAWYTPLPRENGKQPESDTYAVLLGSFREYSPFKDPQPNDPHAPSRVRGFIVVRQEDENEGRKKFNLKSYCMLHKESEAWLNNPQWERREFRVGGPQKISPAILLENYSRETLGSFESSVASASGKTLNKDPKKDILVSGTNPASAKTSIKFTELAEREVLASESHHKSNVRGGGGSWQPSDKRGAVGVDRASEKLRDITLGSEGTEPVTTARGKIRIPDLFQLPDKKRPGASRAIFQANDASLATPLKLYNVQGGDLWRNEGLWKHEKVAELQALVAQKSKK</sequence>
<reference evidence="3" key="1">
    <citation type="submission" date="2021-01" db="EMBL/GenBank/DDBJ databases">
        <authorList>
            <person name="Kaushik A."/>
        </authorList>
    </citation>
    <scope>NUCLEOTIDE SEQUENCE</scope>
    <source>
        <strain evidence="3">AG2-2IIIB</strain>
    </source>
</reference>
<dbReference type="Proteomes" id="UP000663843">
    <property type="component" value="Unassembled WGS sequence"/>
</dbReference>
<comment type="caution">
    <text evidence="3">The sequence shown here is derived from an EMBL/GenBank/DDBJ whole genome shotgun (WGS) entry which is preliminary data.</text>
</comment>
<dbReference type="Pfam" id="PF06985">
    <property type="entry name" value="HET"/>
    <property type="match status" value="1"/>
</dbReference>
<evidence type="ECO:0000256" key="1">
    <source>
        <dbReference type="SAM" id="MobiDB-lite"/>
    </source>
</evidence>
<name>A0A8H3DSA1_9AGAM</name>
<dbReference type="AlphaFoldDB" id="A0A8H3DSA1"/>
<organism evidence="3 4">
    <name type="scientific">Rhizoctonia solani</name>
    <dbReference type="NCBI Taxonomy" id="456999"/>
    <lineage>
        <taxon>Eukaryota</taxon>
        <taxon>Fungi</taxon>
        <taxon>Dikarya</taxon>
        <taxon>Basidiomycota</taxon>
        <taxon>Agaricomycotina</taxon>
        <taxon>Agaricomycetes</taxon>
        <taxon>Cantharellales</taxon>
        <taxon>Ceratobasidiaceae</taxon>
        <taxon>Rhizoctonia</taxon>
    </lineage>
</organism>
<feature type="domain" description="Heterokaryon incompatibility" evidence="2">
    <location>
        <begin position="78"/>
        <end position="170"/>
    </location>
</feature>